<dbReference type="STRING" id="1314776.A0A166CJV6"/>
<dbReference type="AlphaFoldDB" id="A0A166CJV6"/>
<protein>
    <submittedName>
        <fullName evidence="2">Alpha/beta-hydrolase</fullName>
    </submittedName>
</protein>
<keyword evidence="2" id="KW-0378">Hydrolase</keyword>
<organism evidence="2 3">
    <name type="scientific">Sistotremastrum suecicum HHB10207 ss-3</name>
    <dbReference type="NCBI Taxonomy" id="1314776"/>
    <lineage>
        <taxon>Eukaryota</taxon>
        <taxon>Fungi</taxon>
        <taxon>Dikarya</taxon>
        <taxon>Basidiomycota</taxon>
        <taxon>Agaricomycotina</taxon>
        <taxon>Agaricomycetes</taxon>
        <taxon>Sistotremastrales</taxon>
        <taxon>Sistotremastraceae</taxon>
        <taxon>Sistotremastrum</taxon>
    </lineage>
</organism>
<dbReference type="OrthoDB" id="1393670at2759"/>
<dbReference type="Pfam" id="PF01738">
    <property type="entry name" value="DLH"/>
    <property type="match status" value="1"/>
</dbReference>
<proteinExistence type="predicted"/>
<gene>
    <name evidence="2" type="ORF">SISSUDRAFT_1048260</name>
</gene>
<dbReference type="GO" id="GO:0016787">
    <property type="term" value="F:hydrolase activity"/>
    <property type="evidence" value="ECO:0007669"/>
    <property type="project" value="UniProtKB-KW"/>
</dbReference>
<dbReference type="InterPro" id="IPR029058">
    <property type="entry name" value="AB_hydrolase_fold"/>
</dbReference>
<dbReference type="InterPro" id="IPR002925">
    <property type="entry name" value="Dienelactn_hydro"/>
</dbReference>
<dbReference type="PANTHER" id="PTHR17630:SF44">
    <property type="entry name" value="PROTEIN AIM2"/>
    <property type="match status" value="1"/>
</dbReference>
<evidence type="ECO:0000313" key="3">
    <source>
        <dbReference type="Proteomes" id="UP000076798"/>
    </source>
</evidence>
<reference evidence="2 3" key="1">
    <citation type="journal article" date="2016" name="Mol. Biol. Evol.">
        <title>Comparative Genomics of Early-Diverging Mushroom-Forming Fungi Provides Insights into the Origins of Lignocellulose Decay Capabilities.</title>
        <authorList>
            <person name="Nagy L.G."/>
            <person name="Riley R."/>
            <person name="Tritt A."/>
            <person name="Adam C."/>
            <person name="Daum C."/>
            <person name="Floudas D."/>
            <person name="Sun H."/>
            <person name="Yadav J.S."/>
            <person name="Pangilinan J."/>
            <person name="Larsson K.H."/>
            <person name="Matsuura K."/>
            <person name="Barry K."/>
            <person name="Labutti K."/>
            <person name="Kuo R."/>
            <person name="Ohm R.A."/>
            <person name="Bhattacharya S.S."/>
            <person name="Shirouzu T."/>
            <person name="Yoshinaga Y."/>
            <person name="Martin F.M."/>
            <person name="Grigoriev I.V."/>
            <person name="Hibbett D.S."/>
        </authorList>
    </citation>
    <scope>NUCLEOTIDE SEQUENCE [LARGE SCALE GENOMIC DNA]</scope>
    <source>
        <strain evidence="2 3">HHB10207 ss-3</strain>
    </source>
</reference>
<sequence length="262" mass="28958">MTTTNKTLAGPVSDCCAQGMKHVGTPVGQKINIGGMDTYISYPPTSSSEKPKKIILAFPDIFGTFYVNTDLVLDHFASHGFLVIAPDYFQGDSVAKHVEEGVGFKPGFDLATWVTPHIQFAKKATPPWVKAVKEEFSAPGTQWATIGYCFGAPFVMDLLAEDDAVVAGAFAHPAFLDEDHFRKIKKPLFMSLPDIDQLYPAESRHVAEEILTKKEHKYVAQLFGGVHHGFGTRADITNPYEKWVKEECAKGFEAWLNLFLDA</sequence>
<accession>A0A166CJV6</accession>
<dbReference type="EMBL" id="KV428081">
    <property type="protein sequence ID" value="KZT37543.1"/>
    <property type="molecule type" value="Genomic_DNA"/>
</dbReference>
<name>A0A166CJV6_9AGAM</name>
<dbReference type="PANTHER" id="PTHR17630">
    <property type="entry name" value="DIENELACTONE HYDROLASE"/>
    <property type="match status" value="1"/>
</dbReference>
<evidence type="ECO:0000313" key="2">
    <source>
        <dbReference type="EMBL" id="KZT37543.1"/>
    </source>
</evidence>
<dbReference type="Proteomes" id="UP000076798">
    <property type="component" value="Unassembled WGS sequence"/>
</dbReference>
<dbReference type="Gene3D" id="3.40.50.1820">
    <property type="entry name" value="alpha/beta hydrolase"/>
    <property type="match status" value="1"/>
</dbReference>
<evidence type="ECO:0000259" key="1">
    <source>
        <dbReference type="Pfam" id="PF01738"/>
    </source>
</evidence>
<keyword evidence="3" id="KW-1185">Reference proteome</keyword>
<dbReference type="SUPFAM" id="SSF53474">
    <property type="entry name" value="alpha/beta-Hydrolases"/>
    <property type="match status" value="1"/>
</dbReference>
<feature type="domain" description="Dienelactone hydrolase" evidence="1">
    <location>
        <begin position="39"/>
        <end position="256"/>
    </location>
</feature>